<feature type="region of interest" description="Disordered" evidence="1">
    <location>
        <begin position="102"/>
        <end position="125"/>
    </location>
</feature>
<sequence>MGKRTYNNGSYVLKSPPLDPFYIEKDSDYHPNLRHYPDYRRLQYDSVKGQFVPKVFQPNPVKSTYQDNYDLQKNETEQFKDFKTVNCAKCMKSQRYRDIDVMLKDNQASNKKEKDKNESEEDEVIDDFDYENYEILPLNGVTDEDYGDEKVALLFK</sequence>
<comment type="caution">
    <text evidence="2">The sequence shown here is derived from an EMBL/GenBank/DDBJ whole genome shotgun (WGS) entry which is preliminary data.</text>
</comment>
<organism evidence="2 3">
    <name type="scientific">Neocallimastix californiae</name>
    <dbReference type="NCBI Taxonomy" id="1754190"/>
    <lineage>
        <taxon>Eukaryota</taxon>
        <taxon>Fungi</taxon>
        <taxon>Fungi incertae sedis</taxon>
        <taxon>Chytridiomycota</taxon>
        <taxon>Chytridiomycota incertae sedis</taxon>
        <taxon>Neocallimastigomycetes</taxon>
        <taxon>Neocallimastigales</taxon>
        <taxon>Neocallimastigaceae</taxon>
        <taxon>Neocallimastix</taxon>
    </lineage>
</organism>
<accession>A0A1Y2BTS8</accession>
<evidence type="ECO:0000256" key="1">
    <source>
        <dbReference type="SAM" id="MobiDB-lite"/>
    </source>
</evidence>
<protein>
    <submittedName>
        <fullName evidence="2">Uncharacterized protein</fullName>
    </submittedName>
</protein>
<name>A0A1Y2BTS8_9FUNG</name>
<gene>
    <name evidence="2" type="ORF">LY90DRAFT_511040</name>
</gene>
<dbReference type="EMBL" id="MCOG01000139">
    <property type="protein sequence ID" value="ORY38037.1"/>
    <property type="molecule type" value="Genomic_DNA"/>
</dbReference>
<dbReference type="AlphaFoldDB" id="A0A1Y2BTS8"/>
<proteinExistence type="predicted"/>
<keyword evidence="3" id="KW-1185">Reference proteome</keyword>
<evidence type="ECO:0000313" key="2">
    <source>
        <dbReference type="EMBL" id="ORY38037.1"/>
    </source>
</evidence>
<evidence type="ECO:0000313" key="3">
    <source>
        <dbReference type="Proteomes" id="UP000193920"/>
    </source>
</evidence>
<dbReference type="Proteomes" id="UP000193920">
    <property type="component" value="Unassembled WGS sequence"/>
</dbReference>
<dbReference type="OrthoDB" id="10396485at2759"/>
<reference evidence="2 3" key="1">
    <citation type="submission" date="2016-08" db="EMBL/GenBank/DDBJ databases">
        <title>A Parts List for Fungal Cellulosomes Revealed by Comparative Genomics.</title>
        <authorList>
            <consortium name="DOE Joint Genome Institute"/>
            <person name="Haitjema C.H."/>
            <person name="Gilmore S.P."/>
            <person name="Henske J.K."/>
            <person name="Solomon K.V."/>
            <person name="De Groot R."/>
            <person name="Kuo A."/>
            <person name="Mondo S.J."/>
            <person name="Salamov A.A."/>
            <person name="Labutti K."/>
            <person name="Zhao Z."/>
            <person name="Chiniquy J."/>
            <person name="Barry K."/>
            <person name="Brewer H.M."/>
            <person name="Purvine S.O."/>
            <person name="Wright A.T."/>
            <person name="Boxma B."/>
            <person name="Van Alen T."/>
            <person name="Hackstein J.H."/>
            <person name="Baker S.E."/>
            <person name="Grigoriev I.V."/>
            <person name="O'Malley M.A."/>
        </authorList>
    </citation>
    <scope>NUCLEOTIDE SEQUENCE [LARGE SCALE GENOMIC DNA]</scope>
    <source>
        <strain evidence="2 3">G1</strain>
    </source>
</reference>